<dbReference type="RefSeq" id="WP_126539248.1">
    <property type="nucleotide sequence ID" value="NZ_BSPM01000007.1"/>
</dbReference>
<evidence type="ECO:0000256" key="1">
    <source>
        <dbReference type="ARBA" id="ARBA00023015"/>
    </source>
</evidence>
<dbReference type="GO" id="GO:0043565">
    <property type="term" value="F:sequence-specific DNA binding"/>
    <property type="evidence" value="ECO:0007669"/>
    <property type="project" value="InterPro"/>
</dbReference>
<dbReference type="InterPro" id="IPR009057">
    <property type="entry name" value="Homeodomain-like_sf"/>
</dbReference>
<name>A0A4R6R943_9HYPH</name>
<dbReference type="EMBL" id="SNXY01000010">
    <property type="protein sequence ID" value="TDP82489.1"/>
    <property type="molecule type" value="Genomic_DNA"/>
</dbReference>
<evidence type="ECO:0000259" key="5">
    <source>
        <dbReference type="PROSITE" id="PS01124"/>
    </source>
</evidence>
<feature type="transmembrane region" description="Helical" evidence="4">
    <location>
        <begin position="30"/>
        <end position="50"/>
    </location>
</feature>
<keyword evidence="4" id="KW-0812">Transmembrane</keyword>
<dbReference type="SMART" id="SM00342">
    <property type="entry name" value="HTH_ARAC"/>
    <property type="match status" value="1"/>
</dbReference>
<dbReference type="Pfam" id="PF12833">
    <property type="entry name" value="HTH_18"/>
    <property type="match status" value="1"/>
</dbReference>
<dbReference type="SUPFAM" id="SSF46689">
    <property type="entry name" value="Homeodomain-like"/>
    <property type="match status" value="1"/>
</dbReference>
<dbReference type="OrthoDB" id="345413at2"/>
<comment type="caution">
    <text evidence="6">The sequence shown here is derived from an EMBL/GenBank/DDBJ whole genome shotgun (WGS) entry which is preliminary data.</text>
</comment>
<keyword evidence="4" id="KW-0472">Membrane</keyword>
<dbReference type="Gene3D" id="1.10.10.60">
    <property type="entry name" value="Homeodomain-like"/>
    <property type="match status" value="1"/>
</dbReference>
<evidence type="ECO:0000256" key="3">
    <source>
        <dbReference type="ARBA" id="ARBA00023163"/>
    </source>
</evidence>
<feature type="transmembrane region" description="Helical" evidence="4">
    <location>
        <begin position="105"/>
        <end position="122"/>
    </location>
</feature>
<evidence type="ECO:0000313" key="7">
    <source>
        <dbReference type="Proteomes" id="UP000294547"/>
    </source>
</evidence>
<evidence type="ECO:0000313" key="6">
    <source>
        <dbReference type="EMBL" id="TDP82489.1"/>
    </source>
</evidence>
<dbReference type="PANTHER" id="PTHR43280:SF29">
    <property type="entry name" value="ARAC-FAMILY TRANSCRIPTIONAL REGULATOR"/>
    <property type="match status" value="1"/>
</dbReference>
<feature type="domain" description="HTH araC/xylS-type" evidence="5">
    <location>
        <begin position="233"/>
        <end position="330"/>
    </location>
</feature>
<reference evidence="6 7" key="1">
    <citation type="submission" date="2019-03" db="EMBL/GenBank/DDBJ databases">
        <title>Genomic Encyclopedia of Type Strains, Phase IV (KMG-IV): sequencing the most valuable type-strain genomes for metagenomic binning, comparative biology and taxonomic classification.</title>
        <authorList>
            <person name="Goeker M."/>
        </authorList>
    </citation>
    <scope>NUCLEOTIDE SEQUENCE [LARGE SCALE GENOMIC DNA]</scope>
    <source>
        <strain evidence="6 7">DSM 102969</strain>
    </source>
</reference>
<keyword evidence="7" id="KW-1185">Reference proteome</keyword>
<dbReference type="PANTHER" id="PTHR43280">
    <property type="entry name" value="ARAC-FAMILY TRANSCRIPTIONAL REGULATOR"/>
    <property type="match status" value="1"/>
</dbReference>
<dbReference type="GO" id="GO:0003700">
    <property type="term" value="F:DNA-binding transcription factor activity"/>
    <property type="evidence" value="ECO:0007669"/>
    <property type="project" value="InterPro"/>
</dbReference>
<keyword evidence="4" id="KW-1133">Transmembrane helix</keyword>
<keyword evidence="2 6" id="KW-0238">DNA-binding</keyword>
<keyword evidence="3" id="KW-0804">Transcription</keyword>
<sequence length="369" mass="38684">MPVLPVPMFVAVVFGYLALRILVLRDRPAAFAVLLGAIAIQAVILSYRVFLPIQPVTAAMIPPLAWIVFQVTAVRPFDPGRDLWHAAVPAFTLFTTLTAPLLLDVLIPTVFVVYAGALLWRLRAGADATPRLSLATGERPGLVWRAIAGALLFSAVGDVAMAAAMGAGADWLRPWIVVVLTVGNLLGIGLLTLSGVLAAPPAAAAEEEDETAVPAATAPEIAAADAALMARIDALMAETRLYLDPDLTLARLARRLTLPAKQVSAAVNRATGENVSRLVNGWRVRHACARLDAGDGVTEAMLASGFGTKSNFNREFLRVTGMAPKTWSERGGDVGRTCTAAAGAVPPPPGARPNVALVTAHPSRPTSVP</sequence>
<evidence type="ECO:0000256" key="2">
    <source>
        <dbReference type="ARBA" id="ARBA00023125"/>
    </source>
</evidence>
<feature type="transmembrane region" description="Helical" evidence="4">
    <location>
        <begin position="142"/>
        <end position="169"/>
    </location>
</feature>
<feature type="transmembrane region" description="Helical" evidence="4">
    <location>
        <begin position="6"/>
        <end position="23"/>
    </location>
</feature>
<keyword evidence="1" id="KW-0805">Transcription regulation</keyword>
<organism evidence="6 7">
    <name type="scientific">Oharaeibacter diazotrophicus</name>
    <dbReference type="NCBI Taxonomy" id="1920512"/>
    <lineage>
        <taxon>Bacteria</taxon>
        <taxon>Pseudomonadati</taxon>
        <taxon>Pseudomonadota</taxon>
        <taxon>Alphaproteobacteria</taxon>
        <taxon>Hyphomicrobiales</taxon>
        <taxon>Pleomorphomonadaceae</taxon>
        <taxon>Oharaeibacter</taxon>
    </lineage>
</organism>
<evidence type="ECO:0000256" key="4">
    <source>
        <dbReference type="SAM" id="Phobius"/>
    </source>
</evidence>
<protein>
    <submittedName>
        <fullName evidence="6">AraC-like DNA-binding protein</fullName>
    </submittedName>
</protein>
<gene>
    <name evidence="6" type="ORF">EDD54_3758</name>
</gene>
<accession>A0A4R6R943</accession>
<dbReference type="PROSITE" id="PS01124">
    <property type="entry name" value="HTH_ARAC_FAMILY_2"/>
    <property type="match status" value="1"/>
</dbReference>
<dbReference type="AlphaFoldDB" id="A0A4R6R943"/>
<proteinExistence type="predicted"/>
<feature type="transmembrane region" description="Helical" evidence="4">
    <location>
        <begin position="175"/>
        <end position="199"/>
    </location>
</feature>
<dbReference type="InterPro" id="IPR018060">
    <property type="entry name" value="HTH_AraC"/>
</dbReference>
<dbReference type="Proteomes" id="UP000294547">
    <property type="component" value="Unassembled WGS sequence"/>
</dbReference>